<organism evidence="2 3">
    <name type="scientific">Dyella mobilis</name>
    <dbReference type="NCBI Taxonomy" id="1849582"/>
    <lineage>
        <taxon>Bacteria</taxon>
        <taxon>Pseudomonadati</taxon>
        <taxon>Pseudomonadota</taxon>
        <taxon>Gammaproteobacteria</taxon>
        <taxon>Lysobacterales</taxon>
        <taxon>Rhodanobacteraceae</taxon>
        <taxon>Dyella</taxon>
    </lineage>
</organism>
<accession>A0ABS2KA20</accession>
<evidence type="ECO:0000313" key="3">
    <source>
        <dbReference type="Proteomes" id="UP001430193"/>
    </source>
</evidence>
<comment type="caution">
    <text evidence="2">The sequence shown here is derived from an EMBL/GenBank/DDBJ whole genome shotgun (WGS) entry which is preliminary data.</text>
</comment>
<dbReference type="Proteomes" id="UP001430193">
    <property type="component" value="Unassembled WGS sequence"/>
</dbReference>
<keyword evidence="1" id="KW-1133">Transmembrane helix</keyword>
<dbReference type="EMBL" id="JADIKF010000027">
    <property type="protein sequence ID" value="MBM7127964.1"/>
    <property type="molecule type" value="Genomic_DNA"/>
</dbReference>
<sequence length="73" mass="7868">MRKGLDAFAAGVGNRRGRWAWLAPVALGLLVYVPTGYAKGVFDRLVLLSGIHGTVLTDSVYVLRDDTDGNMGF</sequence>
<keyword evidence="1" id="KW-0812">Transmembrane</keyword>
<dbReference type="RefSeq" id="WP_204629579.1">
    <property type="nucleotide sequence ID" value="NZ_BSOC01000006.1"/>
</dbReference>
<name>A0ABS2KA20_9GAMM</name>
<evidence type="ECO:0000313" key="2">
    <source>
        <dbReference type="EMBL" id="MBM7127964.1"/>
    </source>
</evidence>
<feature type="transmembrane region" description="Helical" evidence="1">
    <location>
        <begin position="20"/>
        <end position="38"/>
    </location>
</feature>
<keyword evidence="3" id="KW-1185">Reference proteome</keyword>
<protein>
    <submittedName>
        <fullName evidence="2">Uncharacterized protein</fullName>
    </submittedName>
</protein>
<gene>
    <name evidence="2" type="ORF">ISS99_00375</name>
</gene>
<reference evidence="2" key="1">
    <citation type="submission" date="2020-10" db="EMBL/GenBank/DDBJ databases">
        <title>Phylogeny of dyella-like bacteria.</title>
        <authorList>
            <person name="Fu J."/>
        </authorList>
    </citation>
    <scope>NUCLEOTIDE SEQUENCE</scope>
    <source>
        <strain evidence="2">DHON07</strain>
    </source>
</reference>
<evidence type="ECO:0000256" key="1">
    <source>
        <dbReference type="SAM" id="Phobius"/>
    </source>
</evidence>
<keyword evidence="1" id="KW-0472">Membrane</keyword>
<proteinExistence type="predicted"/>